<dbReference type="GO" id="GO:0001156">
    <property type="term" value="F:TFIIIC-class transcription factor complex binding"/>
    <property type="evidence" value="ECO:0007669"/>
    <property type="project" value="TreeGrafter"/>
</dbReference>
<dbReference type="PANTHER" id="PTHR22929">
    <property type="entry name" value="RNA POLYMERASE III TRANSCRIPTION INITIATION FACTOR B"/>
    <property type="match status" value="1"/>
</dbReference>
<evidence type="ECO:0000256" key="1">
    <source>
        <dbReference type="SAM" id="Coils"/>
    </source>
</evidence>
<keyword evidence="1" id="KW-0175">Coiled coil</keyword>
<accession>A0A8H4MXZ9</accession>
<feature type="compositionally biased region" description="Basic residues" evidence="2">
    <location>
        <begin position="13"/>
        <end position="26"/>
    </location>
</feature>
<dbReference type="SMART" id="SM00717">
    <property type="entry name" value="SANT"/>
    <property type="match status" value="1"/>
</dbReference>
<dbReference type="InterPro" id="IPR009057">
    <property type="entry name" value="Homeodomain-like_sf"/>
</dbReference>
<dbReference type="OrthoDB" id="272624at2759"/>
<protein>
    <submittedName>
        <fullName evidence="4">Transcription factor TFIIIb</fullName>
    </submittedName>
</protein>
<dbReference type="Pfam" id="PF15963">
    <property type="entry name" value="Myb_DNA-bind_7"/>
    <property type="match status" value="1"/>
</dbReference>
<feature type="compositionally biased region" description="Low complexity" evidence="2">
    <location>
        <begin position="341"/>
        <end position="353"/>
    </location>
</feature>
<sequence length="790" mass="85418">MSAFLGSSAINKSGKKFAPKVARRRPAATAGSEAASTTSSAEQTPSSTPAPSATPANVPESHNVLPTPPSAQALSQPPSTQPPVIEQSVPPAPRSVSIEVPVVTTHTDDFEAGGRSPKRRRVEQAELAAGPSGAPSTSGNAPPPVVIAAPQERTATVDVASPSAGSSQEPASNAQHNSTASESISRTREQIGASEPVNQDFAEAAAADNVPKSKRVTQPKAVKRRGPARVSNQDLIRDVMGPNAGVTKTPNATTTQVSSTQGTAQQSTNNDNSSNEGNAIIPTEVSTETPAESQTNAAVGTVEDAPGPANPPKRTPNVAAARKRRQQTAPPTSTHDIISNQQAATQPEASAAANRQDSQDTTEPAPAPATKKSRQPRQRKRTVTESQNTAERSGGDAQVPKPKRPRKKQPKTPTAVTSEDGDAAAGSADGEVADATSGDQGATGRKRPRNVSSHLIFDDEDRANPEKTRIDATSMPMSVLTKDIPFVGTISQREEALSKIDWDEEKRKRMEERERIAMGEEVAQTQAERDTALARLQEAANASSTAVQAPRMRVVNGNLVLDTSSTQVDRNARAREDAEELQEVEEDELTTRVNQMSWIKANRKDPRERTTWGPTRADRWSDEQTEMFYEALKMFGTDFFIISKMFPGKTRANVKRKFVKEERLDPERIKRVLVGESVPMDFEEYKRKTGKDDDFFKDPEQLRKELEQETEQQKQEVEEAQARYAEQQRQRKLAKQGGADVDGEEGEGGTGKKSNKKKGEGKKGKKGKVPIGGEEIEVVEFDGDELEHRR</sequence>
<feature type="region of interest" description="Disordered" evidence="2">
    <location>
        <begin position="1"/>
        <end position="468"/>
    </location>
</feature>
<dbReference type="PROSITE" id="PS51293">
    <property type="entry name" value="SANT"/>
    <property type="match status" value="1"/>
</dbReference>
<dbReference type="Proteomes" id="UP000572817">
    <property type="component" value="Unassembled WGS sequence"/>
</dbReference>
<evidence type="ECO:0000313" key="4">
    <source>
        <dbReference type="EMBL" id="KAF4303204.1"/>
    </source>
</evidence>
<organism evidence="4 5">
    <name type="scientific">Botryosphaeria dothidea</name>
    <dbReference type="NCBI Taxonomy" id="55169"/>
    <lineage>
        <taxon>Eukaryota</taxon>
        <taxon>Fungi</taxon>
        <taxon>Dikarya</taxon>
        <taxon>Ascomycota</taxon>
        <taxon>Pezizomycotina</taxon>
        <taxon>Dothideomycetes</taxon>
        <taxon>Dothideomycetes incertae sedis</taxon>
        <taxon>Botryosphaeriales</taxon>
        <taxon>Botryosphaeriaceae</taxon>
        <taxon>Botryosphaeria</taxon>
    </lineage>
</organism>
<dbReference type="InterPro" id="IPR039467">
    <property type="entry name" value="TFIIIB_B''_Myb"/>
</dbReference>
<feature type="compositionally biased region" description="Polar residues" evidence="2">
    <location>
        <begin position="284"/>
        <end position="298"/>
    </location>
</feature>
<evidence type="ECO:0000313" key="5">
    <source>
        <dbReference type="Proteomes" id="UP000572817"/>
    </source>
</evidence>
<keyword evidence="5" id="KW-1185">Reference proteome</keyword>
<feature type="compositionally biased region" description="Basic residues" evidence="2">
    <location>
        <begin position="401"/>
        <end position="410"/>
    </location>
</feature>
<comment type="caution">
    <text evidence="4">The sequence shown here is derived from an EMBL/GenBank/DDBJ whole genome shotgun (WGS) entry which is preliminary data.</text>
</comment>
<dbReference type="SUPFAM" id="SSF46689">
    <property type="entry name" value="Homeodomain-like"/>
    <property type="match status" value="1"/>
</dbReference>
<evidence type="ECO:0000256" key="2">
    <source>
        <dbReference type="SAM" id="MobiDB-lite"/>
    </source>
</evidence>
<gene>
    <name evidence="4" type="ORF">GTA08_BOTSDO08853</name>
</gene>
<feature type="coiled-coil region" evidence="1">
    <location>
        <begin position="493"/>
        <end position="542"/>
    </location>
</feature>
<feature type="compositionally biased region" description="Polar residues" evidence="2">
    <location>
        <begin position="327"/>
        <end position="340"/>
    </location>
</feature>
<dbReference type="AlphaFoldDB" id="A0A8H4MXZ9"/>
<reference evidence="4" key="1">
    <citation type="submission" date="2020-04" db="EMBL/GenBank/DDBJ databases">
        <title>Genome Assembly and Annotation of Botryosphaeria dothidea sdau 11-99, a Latent Pathogen of Apple Fruit Ring Rot in China.</title>
        <authorList>
            <person name="Yu C."/>
            <person name="Diao Y."/>
            <person name="Lu Q."/>
            <person name="Zhao J."/>
            <person name="Cui S."/>
            <person name="Peng C."/>
            <person name="He B."/>
            <person name="Liu H."/>
        </authorList>
    </citation>
    <scope>NUCLEOTIDE SEQUENCE [LARGE SCALE GENOMIC DNA]</scope>
    <source>
        <strain evidence="4">Sdau11-99</strain>
    </source>
</reference>
<dbReference type="EMBL" id="WWBZ02000062">
    <property type="protein sequence ID" value="KAF4303204.1"/>
    <property type="molecule type" value="Genomic_DNA"/>
</dbReference>
<dbReference type="GO" id="GO:0000126">
    <property type="term" value="C:transcription factor TFIIIB complex"/>
    <property type="evidence" value="ECO:0007669"/>
    <property type="project" value="TreeGrafter"/>
</dbReference>
<feature type="compositionally biased region" description="Basic and acidic residues" evidence="2">
    <location>
        <begin position="690"/>
        <end position="729"/>
    </location>
</feature>
<proteinExistence type="predicted"/>
<dbReference type="InterPro" id="IPR001005">
    <property type="entry name" value="SANT/Myb"/>
</dbReference>
<dbReference type="CDD" id="cd00167">
    <property type="entry name" value="SANT"/>
    <property type="match status" value="1"/>
</dbReference>
<dbReference type="PANTHER" id="PTHR22929:SF0">
    <property type="entry name" value="TRANSCRIPTION FACTOR TFIIIB COMPONENT B'' HOMOLOG"/>
    <property type="match status" value="1"/>
</dbReference>
<feature type="compositionally biased region" description="Acidic residues" evidence="2">
    <location>
        <begin position="774"/>
        <end position="790"/>
    </location>
</feature>
<dbReference type="InterPro" id="IPR017884">
    <property type="entry name" value="SANT_dom"/>
</dbReference>
<evidence type="ECO:0000259" key="3">
    <source>
        <dbReference type="PROSITE" id="PS51293"/>
    </source>
</evidence>
<feature type="region of interest" description="Disordered" evidence="2">
    <location>
        <begin position="690"/>
        <end position="790"/>
    </location>
</feature>
<feature type="compositionally biased region" description="Basic residues" evidence="2">
    <location>
        <begin position="371"/>
        <end position="381"/>
    </location>
</feature>
<feature type="compositionally biased region" description="Basic residues" evidence="2">
    <location>
        <begin position="212"/>
        <end position="227"/>
    </location>
</feature>
<feature type="compositionally biased region" description="Low complexity" evidence="2">
    <location>
        <begin position="423"/>
        <end position="435"/>
    </location>
</feature>
<name>A0A8H4MXZ9_9PEZI</name>
<dbReference type="GO" id="GO:0070898">
    <property type="term" value="P:RNA polymerase III preinitiation complex assembly"/>
    <property type="evidence" value="ECO:0007669"/>
    <property type="project" value="TreeGrafter"/>
</dbReference>
<feature type="domain" description="SANT" evidence="3">
    <location>
        <begin position="615"/>
        <end position="666"/>
    </location>
</feature>
<feature type="compositionally biased region" description="Low complexity" evidence="2">
    <location>
        <begin position="27"/>
        <end position="56"/>
    </location>
</feature>
<dbReference type="Gene3D" id="1.10.10.60">
    <property type="entry name" value="Homeodomain-like"/>
    <property type="match status" value="1"/>
</dbReference>
<feature type="compositionally biased region" description="Polar residues" evidence="2">
    <location>
        <begin position="246"/>
        <end position="277"/>
    </location>
</feature>
<feature type="compositionally biased region" description="Polar residues" evidence="2">
    <location>
        <begin position="163"/>
        <end position="184"/>
    </location>
</feature>